<protein>
    <submittedName>
        <fullName evidence="1">Transcriptional adapter 1-like protein</fullName>
    </submittedName>
</protein>
<proteinExistence type="predicted"/>
<reference evidence="1" key="2">
    <citation type="submission" date="2018-11" db="EMBL/GenBank/DDBJ databases">
        <title>Trombidioid mite genomics.</title>
        <authorList>
            <person name="Dong X."/>
        </authorList>
    </citation>
    <scope>NUCLEOTIDE SEQUENCE</scope>
    <source>
        <strain evidence="1">UoL-WK</strain>
    </source>
</reference>
<name>A0A3S3PY61_9ACAR</name>
<dbReference type="Proteomes" id="UP000285301">
    <property type="component" value="Unassembled WGS sequence"/>
</dbReference>
<dbReference type="EMBL" id="NCKU01002138">
    <property type="protein sequence ID" value="RWS10313.1"/>
    <property type="molecule type" value="Genomic_DNA"/>
</dbReference>
<dbReference type="CDD" id="cd22934">
    <property type="entry name" value="HFD_TADA1"/>
    <property type="match status" value="1"/>
</dbReference>
<dbReference type="STRING" id="1965070.A0A3S3PY61"/>
<evidence type="ECO:0000313" key="2">
    <source>
        <dbReference type="EMBL" id="RWS10588.1"/>
    </source>
</evidence>
<evidence type="ECO:0000313" key="3">
    <source>
        <dbReference type="Proteomes" id="UP000285301"/>
    </source>
</evidence>
<organism evidence="1 3">
    <name type="scientific">Dinothrombium tinctorium</name>
    <dbReference type="NCBI Taxonomy" id="1965070"/>
    <lineage>
        <taxon>Eukaryota</taxon>
        <taxon>Metazoa</taxon>
        <taxon>Ecdysozoa</taxon>
        <taxon>Arthropoda</taxon>
        <taxon>Chelicerata</taxon>
        <taxon>Arachnida</taxon>
        <taxon>Acari</taxon>
        <taxon>Acariformes</taxon>
        <taxon>Trombidiformes</taxon>
        <taxon>Prostigmata</taxon>
        <taxon>Anystina</taxon>
        <taxon>Parasitengona</taxon>
        <taxon>Trombidioidea</taxon>
        <taxon>Trombidiidae</taxon>
        <taxon>Dinothrombium</taxon>
    </lineage>
</organism>
<gene>
    <name evidence="1" type="ORF">B4U79_00978</name>
    <name evidence="2" type="ORF">B4U79_11873</name>
</gene>
<comment type="caution">
    <text evidence="1">The sequence shown here is derived from an EMBL/GenBank/DDBJ whole genome shotgun (WGS) entry which is preliminary data.</text>
</comment>
<keyword evidence="3" id="KW-1185">Reference proteome</keyword>
<accession>A0A3S3PY61</accession>
<dbReference type="EMBL" id="NCKU01002045">
    <property type="protein sequence ID" value="RWS10588.1"/>
    <property type="molecule type" value="Genomic_DNA"/>
</dbReference>
<evidence type="ECO:0000313" key="1">
    <source>
        <dbReference type="EMBL" id="RWS10313.1"/>
    </source>
</evidence>
<dbReference type="OrthoDB" id="6486781at2759"/>
<reference evidence="1 3" key="1">
    <citation type="journal article" date="2018" name="Gigascience">
        <title>Genomes of trombidid mites reveal novel predicted allergens and laterally-transferred genes associated with secondary metabolism.</title>
        <authorList>
            <person name="Dong X."/>
            <person name="Chaisiri K."/>
            <person name="Xia D."/>
            <person name="Armstrong S.D."/>
            <person name="Fang Y."/>
            <person name="Donnelly M.J."/>
            <person name="Kadowaki T."/>
            <person name="McGarry J.W."/>
            <person name="Darby A.C."/>
            <person name="Makepeace B.L."/>
        </authorList>
    </citation>
    <scope>NUCLEOTIDE SEQUENCE [LARGE SCALE GENOMIC DNA]</scope>
    <source>
        <strain evidence="1">UoL-WK</strain>
    </source>
</reference>
<dbReference type="AlphaFoldDB" id="A0A3S3PY61"/>
<sequence>MSSITVHIIRFAHTVLKRYEKLCYVNNLLNFVRFFSQSVQKTNANDVKSERDDCGGNKRAKRKAKTVKVTYEHRFFPANVSEYTLNPYKRSKLNEDGSLPIIPSELRLVFCTGEGTLPDHFMANLRILVGVWELELDDVQDEAIALLNLAVRDFMKNIITAMLTFKSSFRSYDNGKFRYAFGVPPLNPYLKNASSLVKYPQYSHSTFTDESGEHCAVIPPTTEFAEHEAMTQIACSFNSWNQLKSGNGKREEEDENKITLWHLFHALRIHKSVIPSHSVYAVNMERIITRLWHEDSECGNEFS</sequence>